<sequence>FPDNILWTDEATFKTAYLILAIIYVYWSDENPHVVREGGFQYRWSINVWAGIIGNQMIGPHFLPPCLTGRIYKQLLENELPVLLANVPLNIRAQLIYQHDRAPAHFCRKVREVLDAQFPDRWM</sequence>
<dbReference type="Proteomes" id="UP000008237">
    <property type="component" value="Unassembled WGS sequence"/>
</dbReference>
<accession>E2BPB7</accession>
<dbReference type="InParanoid" id="E2BPB7"/>
<dbReference type="PANTHER" id="PTHR47326">
    <property type="entry name" value="TRANSPOSABLE ELEMENT TC3 TRANSPOSASE-LIKE PROTEIN"/>
    <property type="match status" value="1"/>
</dbReference>
<evidence type="ECO:0000313" key="2">
    <source>
        <dbReference type="Proteomes" id="UP000008237"/>
    </source>
</evidence>
<evidence type="ECO:0008006" key="3">
    <source>
        <dbReference type="Google" id="ProtNLM"/>
    </source>
</evidence>
<dbReference type="OMA" id="MFPDNIL"/>
<dbReference type="AlphaFoldDB" id="E2BPB7"/>
<name>E2BPB7_HARSA</name>
<protein>
    <recommendedName>
        <fullName evidence="3">Transposable element Tc3 transposase</fullName>
    </recommendedName>
</protein>
<dbReference type="InterPro" id="IPR036397">
    <property type="entry name" value="RNaseH_sf"/>
</dbReference>
<keyword evidence="2" id="KW-1185">Reference proteome</keyword>
<proteinExistence type="predicted"/>
<reference evidence="1 2" key="1">
    <citation type="journal article" date="2010" name="Science">
        <title>Genomic comparison of the ants Camponotus floridanus and Harpegnathos saltator.</title>
        <authorList>
            <person name="Bonasio R."/>
            <person name="Zhang G."/>
            <person name="Ye C."/>
            <person name="Mutti N.S."/>
            <person name="Fang X."/>
            <person name="Qin N."/>
            <person name="Donahue G."/>
            <person name="Yang P."/>
            <person name="Li Q."/>
            <person name="Li C."/>
            <person name="Zhang P."/>
            <person name="Huang Z."/>
            <person name="Berger S.L."/>
            <person name="Reinberg D."/>
            <person name="Wang J."/>
            <person name="Liebig J."/>
        </authorList>
    </citation>
    <scope>NUCLEOTIDE SEQUENCE [LARGE SCALE GENOMIC DNA]</scope>
    <source>
        <strain evidence="1 2">R22 G/1</strain>
    </source>
</reference>
<dbReference type="PANTHER" id="PTHR47326:SF1">
    <property type="entry name" value="HTH PSQ-TYPE DOMAIN-CONTAINING PROTEIN"/>
    <property type="match status" value="1"/>
</dbReference>
<dbReference type="EMBL" id="GL449587">
    <property type="protein sequence ID" value="EFN82461.1"/>
    <property type="molecule type" value="Genomic_DNA"/>
</dbReference>
<dbReference type="GO" id="GO:0003676">
    <property type="term" value="F:nucleic acid binding"/>
    <property type="evidence" value="ECO:0007669"/>
    <property type="project" value="InterPro"/>
</dbReference>
<dbReference type="Gene3D" id="3.30.420.10">
    <property type="entry name" value="Ribonuclease H-like superfamily/Ribonuclease H"/>
    <property type="match status" value="1"/>
</dbReference>
<dbReference type="OrthoDB" id="7699088at2759"/>
<organism evidence="2">
    <name type="scientific">Harpegnathos saltator</name>
    <name type="common">Jerdon's jumping ant</name>
    <dbReference type="NCBI Taxonomy" id="610380"/>
    <lineage>
        <taxon>Eukaryota</taxon>
        <taxon>Metazoa</taxon>
        <taxon>Ecdysozoa</taxon>
        <taxon>Arthropoda</taxon>
        <taxon>Hexapoda</taxon>
        <taxon>Insecta</taxon>
        <taxon>Pterygota</taxon>
        <taxon>Neoptera</taxon>
        <taxon>Endopterygota</taxon>
        <taxon>Hymenoptera</taxon>
        <taxon>Apocrita</taxon>
        <taxon>Aculeata</taxon>
        <taxon>Formicoidea</taxon>
        <taxon>Formicidae</taxon>
        <taxon>Ponerinae</taxon>
        <taxon>Ponerini</taxon>
        <taxon>Harpegnathos</taxon>
    </lineage>
</organism>
<feature type="non-terminal residue" evidence="1">
    <location>
        <position position="123"/>
    </location>
</feature>
<gene>
    <name evidence="1" type="ORF">EAI_16291</name>
</gene>
<evidence type="ECO:0000313" key="1">
    <source>
        <dbReference type="EMBL" id="EFN82461.1"/>
    </source>
</evidence>
<feature type="non-terminal residue" evidence="1">
    <location>
        <position position="1"/>
    </location>
</feature>